<keyword evidence="4" id="KW-0274">FAD</keyword>
<keyword evidence="8" id="KW-1185">Reference proteome</keyword>
<feature type="domain" description="FAD/NAD(P)-binding" evidence="6">
    <location>
        <begin position="4"/>
        <end position="312"/>
    </location>
</feature>
<evidence type="ECO:0000256" key="2">
    <source>
        <dbReference type="ARBA" id="ARBA00005272"/>
    </source>
</evidence>
<gene>
    <name evidence="7" type="ORF">BJX66DRAFT_309862</name>
</gene>
<evidence type="ECO:0000256" key="3">
    <source>
        <dbReference type="ARBA" id="ARBA00022630"/>
    </source>
</evidence>
<evidence type="ECO:0000313" key="7">
    <source>
        <dbReference type="EMBL" id="KAL2787897.1"/>
    </source>
</evidence>
<dbReference type="Gene3D" id="3.50.50.100">
    <property type="match status" value="1"/>
</dbReference>
<accession>A0ABR4FXB9</accession>
<sequence>MSKRILIIGTGFAGVWSALAAKRLAKQVNREDELEILVVSPKPSLVVRPRLYEANAANMSASLEPLFKEAGIKHVQGIVHIINAEDNSVLVKSASGEESTITYDRLILAAGSSIVRPKFIAGINEHAFDIDSLNAAAKLEAHLNSLASLPESPARDTIVVCGAGFTGIELATELPKRLPTPNTKIIVVESAKNLGPELGPGPRPVIKQALDELNIEYKLGSPVTAINADSITLASGERIETKTAIWTAGVRATPLTQQISASKDFLSRLKVDNHLRVPLYPSILATGDTAHAAIDKLGNYAMMSCQHAIPMGRVSGHNAAADLLGEPLMPYSHESYGTCLDLGAWGTVICLGWEREVKYTGDVAKRVKGFINQTLIYPPGDLEQAMGLADPLPEDSERLFGRILEAVTVAA</sequence>
<keyword evidence="3" id="KW-0285">Flavoprotein</keyword>
<comment type="cofactor">
    <cofactor evidence="1">
        <name>FAD</name>
        <dbReference type="ChEBI" id="CHEBI:57692"/>
    </cofactor>
</comment>
<dbReference type="SUPFAM" id="SSF51905">
    <property type="entry name" value="FAD/NAD(P)-binding domain"/>
    <property type="match status" value="1"/>
</dbReference>
<evidence type="ECO:0000259" key="6">
    <source>
        <dbReference type="Pfam" id="PF07992"/>
    </source>
</evidence>
<evidence type="ECO:0000256" key="4">
    <source>
        <dbReference type="ARBA" id="ARBA00022827"/>
    </source>
</evidence>
<name>A0ABR4FXB9_9EURO</name>
<evidence type="ECO:0000256" key="1">
    <source>
        <dbReference type="ARBA" id="ARBA00001974"/>
    </source>
</evidence>
<dbReference type="PANTHER" id="PTHR42913:SF3">
    <property type="entry name" value="64 KDA MITOCHONDRIAL NADH DEHYDROGENASE (EUROFUNG)"/>
    <property type="match status" value="1"/>
</dbReference>
<dbReference type="EMBL" id="JBFTWV010000088">
    <property type="protein sequence ID" value="KAL2787897.1"/>
    <property type="molecule type" value="Genomic_DNA"/>
</dbReference>
<dbReference type="PRINTS" id="PR00368">
    <property type="entry name" value="FADPNR"/>
</dbReference>
<dbReference type="Proteomes" id="UP001610563">
    <property type="component" value="Unassembled WGS sequence"/>
</dbReference>
<protein>
    <recommendedName>
        <fullName evidence="6">FAD/NAD(P)-binding domain-containing protein</fullName>
    </recommendedName>
</protein>
<comment type="caution">
    <text evidence="7">The sequence shown here is derived from an EMBL/GenBank/DDBJ whole genome shotgun (WGS) entry which is preliminary data.</text>
</comment>
<dbReference type="InterPro" id="IPR036188">
    <property type="entry name" value="FAD/NAD-bd_sf"/>
</dbReference>
<reference evidence="7 8" key="1">
    <citation type="submission" date="2024-07" db="EMBL/GenBank/DDBJ databases">
        <title>Section-level genome sequencing and comparative genomics of Aspergillus sections Usti and Cavernicolus.</title>
        <authorList>
            <consortium name="Lawrence Berkeley National Laboratory"/>
            <person name="Nybo J.L."/>
            <person name="Vesth T.C."/>
            <person name="Theobald S."/>
            <person name="Frisvad J.C."/>
            <person name="Larsen T.O."/>
            <person name="Kjaerboelling I."/>
            <person name="Rothschild-Mancinelli K."/>
            <person name="Lyhne E.K."/>
            <person name="Kogle M.E."/>
            <person name="Barry K."/>
            <person name="Clum A."/>
            <person name="Na H."/>
            <person name="Ledsgaard L."/>
            <person name="Lin J."/>
            <person name="Lipzen A."/>
            <person name="Kuo A."/>
            <person name="Riley R."/>
            <person name="Mondo S."/>
            <person name="Labutti K."/>
            <person name="Haridas S."/>
            <person name="Pangalinan J."/>
            <person name="Salamov A.A."/>
            <person name="Simmons B.A."/>
            <person name="Magnuson J.K."/>
            <person name="Chen J."/>
            <person name="Drula E."/>
            <person name="Henrissat B."/>
            <person name="Wiebenga A."/>
            <person name="Lubbers R.J."/>
            <person name="Gomes A.C."/>
            <person name="Makela M.R."/>
            <person name="Stajich J."/>
            <person name="Grigoriev I.V."/>
            <person name="Mortensen U.H."/>
            <person name="De Vries R.P."/>
            <person name="Baker S.E."/>
            <person name="Andersen M.R."/>
        </authorList>
    </citation>
    <scope>NUCLEOTIDE SEQUENCE [LARGE SCALE GENOMIC DNA]</scope>
    <source>
        <strain evidence="7 8">CBS 209.92</strain>
    </source>
</reference>
<evidence type="ECO:0000313" key="8">
    <source>
        <dbReference type="Proteomes" id="UP001610563"/>
    </source>
</evidence>
<organism evidence="7 8">
    <name type="scientific">Aspergillus keveii</name>
    <dbReference type="NCBI Taxonomy" id="714993"/>
    <lineage>
        <taxon>Eukaryota</taxon>
        <taxon>Fungi</taxon>
        <taxon>Dikarya</taxon>
        <taxon>Ascomycota</taxon>
        <taxon>Pezizomycotina</taxon>
        <taxon>Eurotiomycetes</taxon>
        <taxon>Eurotiomycetidae</taxon>
        <taxon>Eurotiales</taxon>
        <taxon>Aspergillaceae</taxon>
        <taxon>Aspergillus</taxon>
        <taxon>Aspergillus subgen. Nidulantes</taxon>
    </lineage>
</organism>
<keyword evidence="5" id="KW-0560">Oxidoreductase</keyword>
<dbReference type="PANTHER" id="PTHR42913">
    <property type="entry name" value="APOPTOSIS-INDUCING FACTOR 1"/>
    <property type="match status" value="1"/>
</dbReference>
<dbReference type="Pfam" id="PF07992">
    <property type="entry name" value="Pyr_redox_2"/>
    <property type="match status" value="1"/>
</dbReference>
<evidence type="ECO:0000256" key="5">
    <source>
        <dbReference type="ARBA" id="ARBA00023002"/>
    </source>
</evidence>
<dbReference type="InterPro" id="IPR023753">
    <property type="entry name" value="FAD/NAD-binding_dom"/>
</dbReference>
<comment type="similarity">
    <text evidence="2">Belongs to the NADH dehydrogenase family.</text>
</comment>
<proteinExistence type="inferred from homology"/>
<dbReference type="InterPro" id="IPR051169">
    <property type="entry name" value="NADH-Q_oxidoreductase"/>
</dbReference>